<evidence type="ECO:0000313" key="3">
    <source>
        <dbReference type="Proteomes" id="UP000242188"/>
    </source>
</evidence>
<organism evidence="2 3">
    <name type="scientific">Mizuhopecten yessoensis</name>
    <name type="common">Japanese scallop</name>
    <name type="synonym">Patinopecten yessoensis</name>
    <dbReference type="NCBI Taxonomy" id="6573"/>
    <lineage>
        <taxon>Eukaryota</taxon>
        <taxon>Metazoa</taxon>
        <taxon>Spiralia</taxon>
        <taxon>Lophotrochozoa</taxon>
        <taxon>Mollusca</taxon>
        <taxon>Bivalvia</taxon>
        <taxon>Autobranchia</taxon>
        <taxon>Pteriomorphia</taxon>
        <taxon>Pectinida</taxon>
        <taxon>Pectinoidea</taxon>
        <taxon>Pectinidae</taxon>
        <taxon>Mizuhopecten</taxon>
    </lineage>
</organism>
<feature type="compositionally biased region" description="Polar residues" evidence="1">
    <location>
        <begin position="107"/>
        <end position="123"/>
    </location>
</feature>
<dbReference type="EMBL" id="NEDP02004925">
    <property type="protein sequence ID" value="OWF44084.1"/>
    <property type="molecule type" value="Genomic_DNA"/>
</dbReference>
<gene>
    <name evidence="2" type="ORF">KP79_PYT21105</name>
</gene>
<dbReference type="InterPro" id="IPR031466">
    <property type="entry name" value="MIIP"/>
</dbReference>
<dbReference type="GO" id="GO:0010972">
    <property type="term" value="P:negative regulation of G2/M transition of mitotic cell cycle"/>
    <property type="evidence" value="ECO:0007669"/>
    <property type="project" value="InterPro"/>
</dbReference>
<feature type="compositionally biased region" description="Basic and acidic residues" evidence="1">
    <location>
        <begin position="124"/>
        <end position="137"/>
    </location>
</feature>
<evidence type="ECO:0000313" key="2">
    <source>
        <dbReference type="EMBL" id="OWF44084.1"/>
    </source>
</evidence>
<protein>
    <submittedName>
        <fullName evidence="2">Migration and invasion-inhibitory protein</fullName>
    </submittedName>
</protein>
<feature type="compositionally biased region" description="Polar residues" evidence="1">
    <location>
        <begin position="56"/>
        <end position="82"/>
    </location>
</feature>
<dbReference type="PANTHER" id="PTHR34831:SF1">
    <property type="entry name" value="MIGRATION AND INVASION-INHIBITORY PROTEIN"/>
    <property type="match status" value="1"/>
</dbReference>
<dbReference type="GO" id="GO:0030336">
    <property type="term" value="P:negative regulation of cell migration"/>
    <property type="evidence" value="ECO:0007669"/>
    <property type="project" value="InterPro"/>
</dbReference>
<feature type="region of interest" description="Disordered" evidence="1">
    <location>
        <begin position="56"/>
        <end position="149"/>
    </location>
</feature>
<dbReference type="Pfam" id="PF15734">
    <property type="entry name" value="MIIP"/>
    <property type="match status" value="1"/>
</dbReference>
<proteinExistence type="predicted"/>
<dbReference type="AlphaFoldDB" id="A0A210Q5R5"/>
<dbReference type="PANTHER" id="PTHR34831">
    <property type="entry name" value="MIGRATION AND INVASION-INHIBITORY PROTEIN"/>
    <property type="match status" value="1"/>
</dbReference>
<dbReference type="Proteomes" id="UP000242188">
    <property type="component" value="Unassembled WGS sequence"/>
</dbReference>
<keyword evidence="3" id="KW-1185">Reference proteome</keyword>
<comment type="caution">
    <text evidence="2">The sequence shown here is derived from an EMBL/GenBank/DDBJ whole genome shotgun (WGS) entry which is preliminary data.</text>
</comment>
<name>A0A210Q5R5_MIZYE</name>
<dbReference type="OrthoDB" id="10002384at2759"/>
<sequence>MDIDEQLRAQSKVLLQRLKARQGKLQNIVHCQSNEDTISKENNSEKIVKSIIPQKSSAHKCSSNEAELDVSTTAVKRPNSGQPRARQQLAKARQNSRKKSDGDKPQKVSQGVLTGSNNFNTHNQKLDVGDKDIHEEGENSVTTPKVIDDEDRLCGQLSNLRSDVVRSRNTERDTDAKERRKIIDKNVKVDSQLNESELCREDDKSRLNFSYSKFDESDINYLRSKFGSRPEDIDIDKVEDKATEENNNAADHNTMLQSAGNDRKTANFIRDTMSKPKSILFSSGPKDLKKSLSKVSFLSSRDGSMSVPDMDRHLLGYDWIAALLDNDRGAMDHSESYFEELREFRRINRDECINNFYMDGVDELLANRDREASPVAEALEVTKVKPYTVNDRLFTEPLKQQVFDYSTNDDKEHKKTKPPTFEEPRFVRVSIPRSTLLSPHRVKPHRRKSIDDTDSFSLSTHCVKGYENAVPSMVPAASNVGLRDATYGTRSAIQTTLADAEKVAASFPYPWTSSATDRIRQPHSDHTDLYKSYQDMTLPSRLQTSTGGTGEESVALKQATEDLLNSTYSLMFEMEKIKKQRDGHSTRQIGNVAY</sequence>
<evidence type="ECO:0000256" key="1">
    <source>
        <dbReference type="SAM" id="MobiDB-lite"/>
    </source>
</evidence>
<reference evidence="2 3" key="1">
    <citation type="journal article" date="2017" name="Nat. Ecol. Evol.">
        <title>Scallop genome provides insights into evolution of bilaterian karyotype and development.</title>
        <authorList>
            <person name="Wang S."/>
            <person name="Zhang J."/>
            <person name="Jiao W."/>
            <person name="Li J."/>
            <person name="Xun X."/>
            <person name="Sun Y."/>
            <person name="Guo X."/>
            <person name="Huan P."/>
            <person name="Dong B."/>
            <person name="Zhang L."/>
            <person name="Hu X."/>
            <person name="Sun X."/>
            <person name="Wang J."/>
            <person name="Zhao C."/>
            <person name="Wang Y."/>
            <person name="Wang D."/>
            <person name="Huang X."/>
            <person name="Wang R."/>
            <person name="Lv J."/>
            <person name="Li Y."/>
            <person name="Zhang Z."/>
            <person name="Liu B."/>
            <person name="Lu W."/>
            <person name="Hui Y."/>
            <person name="Liang J."/>
            <person name="Zhou Z."/>
            <person name="Hou R."/>
            <person name="Li X."/>
            <person name="Liu Y."/>
            <person name="Li H."/>
            <person name="Ning X."/>
            <person name="Lin Y."/>
            <person name="Zhao L."/>
            <person name="Xing Q."/>
            <person name="Dou J."/>
            <person name="Li Y."/>
            <person name="Mao J."/>
            <person name="Guo H."/>
            <person name="Dou H."/>
            <person name="Li T."/>
            <person name="Mu C."/>
            <person name="Jiang W."/>
            <person name="Fu Q."/>
            <person name="Fu X."/>
            <person name="Miao Y."/>
            <person name="Liu J."/>
            <person name="Yu Q."/>
            <person name="Li R."/>
            <person name="Liao H."/>
            <person name="Li X."/>
            <person name="Kong Y."/>
            <person name="Jiang Z."/>
            <person name="Chourrout D."/>
            <person name="Li R."/>
            <person name="Bao Z."/>
        </authorList>
    </citation>
    <scope>NUCLEOTIDE SEQUENCE [LARGE SCALE GENOMIC DNA]</scope>
    <source>
        <strain evidence="2 3">PY_sf001</strain>
    </source>
</reference>
<accession>A0A210Q5R5</accession>